<keyword evidence="1" id="KW-0238">DNA-binding</keyword>
<dbReference type="InterPro" id="IPR016032">
    <property type="entry name" value="Sig_transdc_resp-reg_C-effctor"/>
</dbReference>
<feature type="domain" description="Response regulatory" evidence="2">
    <location>
        <begin position="5"/>
        <end position="116"/>
    </location>
</feature>
<sequence length="213" mass="22785">MDLASVLLVDDDLFTRTALSAALSARGINVLAATENAGDALENLKSLNPEVAIVDLDLGPGPSGIDICHALRSEKPNLGLILLTSYTDPRIHDPSNSHLPKGCRFISKSELADFKVLIEEILIARNKPFATAKPRNATENKLTDIQLEVLIAVAKGLSTAEIATQRGVSTKAIEGIIAKTHSALGINKSKSINLRVQLARTYFQLTGKMPPNA</sequence>
<accession>A0A6J6SR25</accession>
<name>A0A6J6SR25_9ZZZZ</name>
<dbReference type="GO" id="GO:0003677">
    <property type="term" value="F:DNA binding"/>
    <property type="evidence" value="ECO:0007669"/>
    <property type="project" value="UniProtKB-KW"/>
</dbReference>
<dbReference type="SUPFAM" id="SSF46894">
    <property type="entry name" value="C-terminal effector domain of the bipartite response regulators"/>
    <property type="match status" value="1"/>
</dbReference>
<dbReference type="AlphaFoldDB" id="A0A6J6SR25"/>
<dbReference type="PROSITE" id="PS50110">
    <property type="entry name" value="RESPONSE_REGULATORY"/>
    <property type="match status" value="1"/>
</dbReference>
<dbReference type="Pfam" id="PF00072">
    <property type="entry name" value="Response_reg"/>
    <property type="match status" value="1"/>
</dbReference>
<protein>
    <submittedName>
        <fullName evidence="3">Unannotated protein</fullName>
    </submittedName>
</protein>
<dbReference type="SUPFAM" id="SSF52172">
    <property type="entry name" value="CheY-like"/>
    <property type="match status" value="1"/>
</dbReference>
<dbReference type="InterPro" id="IPR039420">
    <property type="entry name" value="WalR-like"/>
</dbReference>
<dbReference type="InterPro" id="IPR036388">
    <property type="entry name" value="WH-like_DNA-bd_sf"/>
</dbReference>
<organism evidence="3">
    <name type="scientific">freshwater metagenome</name>
    <dbReference type="NCBI Taxonomy" id="449393"/>
    <lineage>
        <taxon>unclassified sequences</taxon>
        <taxon>metagenomes</taxon>
        <taxon>ecological metagenomes</taxon>
    </lineage>
</organism>
<reference evidence="3" key="1">
    <citation type="submission" date="2020-05" db="EMBL/GenBank/DDBJ databases">
        <authorList>
            <person name="Chiriac C."/>
            <person name="Salcher M."/>
            <person name="Ghai R."/>
            <person name="Kavagutti S V."/>
        </authorList>
    </citation>
    <scope>NUCLEOTIDE SEQUENCE</scope>
</reference>
<dbReference type="Gene3D" id="1.10.10.10">
    <property type="entry name" value="Winged helix-like DNA-binding domain superfamily/Winged helix DNA-binding domain"/>
    <property type="match status" value="1"/>
</dbReference>
<evidence type="ECO:0000259" key="2">
    <source>
        <dbReference type="PROSITE" id="PS50110"/>
    </source>
</evidence>
<evidence type="ECO:0000256" key="1">
    <source>
        <dbReference type="ARBA" id="ARBA00023125"/>
    </source>
</evidence>
<gene>
    <name evidence="3" type="ORF">UFOPK2788_00573</name>
</gene>
<dbReference type="PANTHER" id="PTHR43214:SF44">
    <property type="entry name" value="TWO-COMPONENT RESPONSE REGULATOR"/>
    <property type="match status" value="1"/>
</dbReference>
<dbReference type="Gene3D" id="3.40.50.2300">
    <property type="match status" value="1"/>
</dbReference>
<dbReference type="GO" id="GO:0000160">
    <property type="term" value="P:phosphorelay signal transduction system"/>
    <property type="evidence" value="ECO:0007669"/>
    <property type="project" value="InterPro"/>
</dbReference>
<dbReference type="EMBL" id="CAEZYV010000071">
    <property type="protein sequence ID" value="CAB4737213.1"/>
    <property type="molecule type" value="Genomic_DNA"/>
</dbReference>
<proteinExistence type="predicted"/>
<dbReference type="InterPro" id="IPR001789">
    <property type="entry name" value="Sig_transdc_resp-reg_receiver"/>
</dbReference>
<dbReference type="GO" id="GO:0006355">
    <property type="term" value="P:regulation of DNA-templated transcription"/>
    <property type="evidence" value="ECO:0007669"/>
    <property type="project" value="InterPro"/>
</dbReference>
<dbReference type="CDD" id="cd00156">
    <property type="entry name" value="REC"/>
    <property type="match status" value="1"/>
</dbReference>
<dbReference type="InterPro" id="IPR011006">
    <property type="entry name" value="CheY-like_superfamily"/>
</dbReference>
<dbReference type="SMART" id="SM00448">
    <property type="entry name" value="REC"/>
    <property type="match status" value="1"/>
</dbReference>
<evidence type="ECO:0000313" key="3">
    <source>
        <dbReference type="EMBL" id="CAB4737213.1"/>
    </source>
</evidence>
<dbReference type="PANTHER" id="PTHR43214">
    <property type="entry name" value="TWO-COMPONENT RESPONSE REGULATOR"/>
    <property type="match status" value="1"/>
</dbReference>